<name>A0AAV7FD86_ARIFI</name>
<sequence length="81" mass="8563">MATMKTISLLILPLMFLLLTAEIQSAGVDDFICGVQLPIPEGCVLSDCDARCRQAAANLGMPYNEGAAQCSDPNTCSCSFC</sequence>
<gene>
    <name evidence="2" type="ORF">H6P81_003665</name>
</gene>
<evidence type="ECO:0000313" key="3">
    <source>
        <dbReference type="Proteomes" id="UP000825729"/>
    </source>
</evidence>
<accession>A0AAV7FD86</accession>
<organism evidence="2 3">
    <name type="scientific">Aristolochia fimbriata</name>
    <name type="common">White veined hardy Dutchman's pipe vine</name>
    <dbReference type="NCBI Taxonomy" id="158543"/>
    <lineage>
        <taxon>Eukaryota</taxon>
        <taxon>Viridiplantae</taxon>
        <taxon>Streptophyta</taxon>
        <taxon>Embryophyta</taxon>
        <taxon>Tracheophyta</taxon>
        <taxon>Spermatophyta</taxon>
        <taxon>Magnoliopsida</taxon>
        <taxon>Magnoliidae</taxon>
        <taxon>Piperales</taxon>
        <taxon>Aristolochiaceae</taxon>
        <taxon>Aristolochia</taxon>
    </lineage>
</organism>
<evidence type="ECO:0000256" key="1">
    <source>
        <dbReference type="SAM" id="SignalP"/>
    </source>
</evidence>
<keyword evidence="3" id="KW-1185">Reference proteome</keyword>
<reference evidence="2 3" key="1">
    <citation type="submission" date="2021-07" db="EMBL/GenBank/DDBJ databases">
        <title>The Aristolochia fimbriata genome: insights into angiosperm evolution, floral development and chemical biosynthesis.</title>
        <authorList>
            <person name="Jiao Y."/>
        </authorList>
    </citation>
    <scope>NUCLEOTIDE SEQUENCE [LARGE SCALE GENOMIC DNA]</scope>
    <source>
        <strain evidence="2">IBCAS-2021</strain>
        <tissue evidence="2">Leaf</tissue>
    </source>
</reference>
<comment type="caution">
    <text evidence="2">The sequence shown here is derived from an EMBL/GenBank/DDBJ whole genome shotgun (WGS) entry which is preliminary data.</text>
</comment>
<feature type="chain" id="PRO_5043753612" evidence="1">
    <location>
        <begin position="26"/>
        <end position="81"/>
    </location>
</feature>
<protein>
    <submittedName>
        <fullName evidence="2">Uncharacterized protein</fullName>
    </submittedName>
</protein>
<dbReference type="EMBL" id="JAINDJ010000002">
    <property type="protein sequence ID" value="KAG9459157.1"/>
    <property type="molecule type" value="Genomic_DNA"/>
</dbReference>
<keyword evidence="1" id="KW-0732">Signal</keyword>
<dbReference type="AlphaFoldDB" id="A0AAV7FD86"/>
<feature type="signal peptide" evidence="1">
    <location>
        <begin position="1"/>
        <end position="25"/>
    </location>
</feature>
<proteinExistence type="predicted"/>
<dbReference type="Proteomes" id="UP000825729">
    <property type="component" value="Unassembled WGS sequence"/>
</dbReference>
<evidence type="ECO:0000313" key="2">
    <source>
        <dbReference type="EMBL" id="KAG9459157.1"/>
    </source>
</evidence>